<feature type="chain" id="PRO_5029640261" evidence="1">
    <location>
        <begin position="25"/>
        <end position="475"/>
    </location>
</feature>
<dbReference type="PANTHER" id="PTHR34853:SF1">
    <property type="entry name" value="LIPASE 5"/>
    <property type="match status" value="1"/>
</dbReference>
<dbReference type="GO" id="GO:0016042">
    <property type="term" value="P:lipid catabolic process"/>
    <property type="evidence" value="ECO:0007669"/>
    <property type="project" value="InterPro"/>
</dbReference>
<dbReference type="Gene3D" id="1.10.260.130">
    <property type="match status" value="1"/>
</dbReference>
<dbReference type="Gene3D" id="3.40.50.1820">
    <property type="entry name" value="alpha/beta hydrolase"/>
    <property type="match status" value="1"/>
</dbReference>
<reference evidence="3" key="1">
    <citation type="submission" date="2019-06" db="EMBL/GenBank/DDBJ databases">
        <title>Gordonia isolated from sludge of a wastewater treatment plant.</title>
        <authorList>
            <person name="Tamura T."/>
            <person name="Aoyama K."/>
            <person name="Kang Y."/>
            <person name="Saito S."/>
            <person name="Akiyama N."/>
            <person name="Yazawa K."/>
            <person name="Gonoi T."/>
            <person name="Mikami Y."/>
        </authorList>
    </citation>
    <scope>NUCLEOTIDE SEQUENCE [LARGE SCALE GENOMIC DNA]</scope>
    <source>
        <strain evidence="3">NBRC 107697</strain>
    </source>
</reference>
<dbReference type="Pfam" id="PF03583">
    <property type="entry name" value="LIP"/>
    <property type="match status" value="1"/>
</dbReference>
<organism evidence="2 3">
    <name type="scientific">Gordonia crocea</name>
    <dbReference type="NCBI Taxonomy" id="589162"/>
    <lineage>
        <taxon>Bacteria</taxon>
        <taxon>Bacillati</taxon>
        <taxon>Actinomycetota</taxon>
        <taxon>Actinomycetes</taxon>
        <taxon>Mycobacteriales</taxon>
        <taxon>Gordoniaceae</taxon>
        <taxon>Gordonia</taxon>
    </lineage>
</organism>
<dbReference type="SUPFAM" id="SSF53474">
    <property type="entry name" value="alpha/beta-Hydrolases"/>
    <property type="match status" value="1"/>
</dbReference>
<accession>A0A7M3SUI0</accession>
<comment type="caution">
    <text evidence="2">The sequence shown here is derived from an EMBL/GenBank/DDBJ whole genome shotgun (WGS) entry which is preliminary data.</text>
</comment>
<dbReference type="InterPro" id="IPR029058">
    <property type="entry name" value="AB_hydrolase_fold"/>
</dbReference>
<sequence length="475" mass="50683">MLAVVVAAFTSLTLLATGIGTTHAAPKHGTAPSTTAKQPKVQPVLPFPVPPAIPEFDRDFYLPAKSKYKNLKPGELIAARRVNLATYSFLPLNVDAWLISYRSTNTRGEAIPAVATVAKPKGPRTSKTTRVLSYQIAEDGTALYCSPSYQLQMGSIPSNISGNADASAEGLLINSSLAAGWTLVIPDHQGPDSAYAAGPLAGRITLDGIRAAKNFRPARISDDAKITMTGYSGGAIATGWAAELKKSYAPELNVVGAAMGGVPADITDLLNNANGGLTSGLIMGGMIGVAREYPELERFMRQRMNPLGQALVAAKNPLCLTYHSVIAPFVNIKGLFNLPGDPLAYPTPRKVLNQLRMSRTTPDFPVLITQAVMDEVVPVGQVDRTVKRYCSRPGAQIDYVRDHFSEHVTLAALSYPSSMVWLNDRFNGKPAKKGCSRFEAGTVALNQKAWPAFANLVGDNLAAIVGMQLGQPGRR</sequence>
<feature type="signal peptide" evidence="1">
    <location>
        <begin position="1"/>
        <end position="24"/>
    </location>
</feature>
<protein>
    <submittedName>
        <fullName evidence="2">Lipase</fullName>
    </submittedName>
</protein>
<proteinExistence type="predicted"/>
<evidence type="ECO:0000256" key="1">
    <source>
        <dbReference type="SAM" id="SignalP"/>
    </source>
</evidence>
<gene>
    <name evidence="2" type="ORF">nbrc107697_03430</name>
</gene>
<dbReference type="EMBL" id="BJOU01000001">
    <property type="protein sequence ID" value="GED96304.1"/>
    <property type="molecule type" value="Genomic_DNA"/>
</dbReference>
<dbReference type="PANTHER" id="PTHR34853">
    <property type="match status" value="1"/>
</dbReference>
<keyword evidence="1" id="KW-0732">Signal</keyword>
<name>A0A7M3SUI0_9ACTN</name>
<keyword evidence="3" id="KW-1185">Reference proteome</keyword>
<evidence type="ECO:0000313" key="3">
    <source>
        <dbReference type="Proteomes" id="UP000444980"/>
    </source>
</evidence>
<dbReference type="AlphaFoldDB" id="A0A7M3SUI0"/>
<evidence type="ECO:0000313" key="2">
    <source>
        <dbReference type="EMBL" id="GED96304.1"/>
    </source>
</evidence>
<dbReference type="Proteomes" id="UP000444980">
    <property type="component" value="Unassembled WGS sequence"/>
</dbReference>
<dbReference type="InterPro" id="IPR005152">
    <property type="entry name" value="Lipase_secreted"/>
</dbReference>
<dbReference type="GO" id="GO:0004806">
    <property type="term" value="F:triacylglycerol lipase activity"/>
    <property type="evidence" value="ECO:0007669"/>
    <property type="project" value="InterPro"/>
</dbReference>